<dbReference type="SUPFAM" id="SSF55658">
    <property type="entry name" value="L9 N-domain-like"/>
    <property type="match status" value="1"/>
</dbReference>
<feature type="domain" description="Ribonuclease H1 N-terminal" evidence="11">
    <location>
        <begin position="146"/>
        <end position="187"/>
    </location>
</feature>
<evidence type="ECO:0000256" key="7">
    <source>
        <dbReference type="ARBA" id="ARBA00022801"/>
    </source>
</evidence>
<dbReference type="SUPFAM" id="SSF56672">
    <property type="entry name" value="DNA/RNA polymerases"/>
    <property type="match status" value="1"/>
</dbReference>
<organism evidence="13 14">
    <name type="scientific">Abeliophyllum distichum</name>
    <dbReference type="NCBI Taxonomy" id="126358"/>
    <lineage>
        <taxon>Eukaryota</taxon>
        <taxon>Viridiplantae</taxon>
        <taxon>Streptophyta</taxon>
        <taxon>Embryophyta</taxon>
        <taxon>Tracheophyta</taxon>
        <taxon>Spermatophyta</taxon>
        <taxon>Magnoliopsida</taxon>
        <taxon>eudicotyledons</taxon>
        <taxon>Gunneridae</taxon>
        <taxon>Pentapetalae</taxon>
        <taxon>asterids</taxon>
        <taxon>lamiids</taxon>
        <taxon>Lamiales</taxon>
        <taxon>Oleaceae</taxon>
        <taxon>Forsythieae</taxon>
        <taxon>Abeliophyllum</taxon>
    </lineage>
</organism>
<dbReference type="InterPro" id="IPR037056">
    <property type="entry name" value="RNase_H1_N_sf"/>
</dbReference>
<keyword evidence="8" id="KW-0695">RNA-directed DNA polymerase</keyword>
<proteinExistence type="predicted"/>
<sequence length="544" mass="62897">MIIETDASQEFWGGVLKALDSNDNIEKLCSYSSGTFTDTEKNYHINEKEILAMKKAITKFRLYIISDRFLVRTDSSTCKSFMKCQVRMTDTEEQVADIKEQIEIKKMEISVLEKKLARLKKSFSKDTGKKTVDTSSPKEDKYKGTKFYVIFYGPHKGFYSNWTEVESLVKNKPYRHKSFKTYTEAQQVFLDNCKTKEIDPEPHKQIFDLPIFRPNYQQMDIRSRPRLPAQLFRPPSESARLRLFSYKEAAQSSSTKIHDRFTSLGKIPKPKEENTIPDIPLMEFLTLEAEARVIGDSAPEETYFGTFDKKFGQFVFLEGADPIMVQSAFHCGLIKMIILGDDLEEIKLIDEGLFQSIKDFKKFVIKNQDTRLILKFNSTIPFWDENGTLFKGYHHIQIRTVQKILLDRPVEGEPMEVNDSILQDWRALSYQRILTTLKAFDRNSKVKVNHSSKFILMTSRTSATISSEGTKTVCRFEEKFYNLINAPTDYDGHLCKSLKSSLEKYHNCDKCQQTEKTSPKKADSSNSDQDKEKETADRAFSDSD</sequence>
<evidence type="ECO:0000313" key="13">
    <source>
        <dbReference type="EMBL" id="KAL2475959.1"/>
    </source>
</evidence>
<dbReference type="PANTHER" id="PTHR33064:SF37">
    <property type="entry name" value="RIBONUCLEASE H"/>
    <property type="match status" value="1"/>
</dbReference>
<dbReference type="Pfam" id="PF01693">
    <property type="entry name" value="Cauli_VI"/>
    <property type="match status" value="1"/>
</dbReference>
<dbReference type="Pfam" id="PF17917">
    <property type="entry name" value="RT_RNaseH"/>
    <property type="match status" value="1"/>
</dbReference>
<evidence type="ECO:0000256" key="6">
    <source>
        <dbReference type="ARBA" id="ARBA00022759"/>
    </source>
</evidence>
<evidence type="ECO:0000256" key="9">
    <source>
        <dbReference type="SAM" id="Coils"/>
    </source>
</evidence>
<evidence type="ECO:0000256" key="10">
    <source>
        <dbReference type="SAM" id="MobiDB-lite"/>
    </source>
</evidence>
<dbReference type="GO" id="GO:0003964">
    <property type="term" value="F:RNA-directed DNA polymerase activity"/>
    <property type="evidence" value="ECO:0007669"/>
    <property type="project" value="UniProtKB-KW"/>
</dbReference>
<dbReference type="InterPro" id="IPR041373">
    <property type="entry name" value="RT_RNaseH"/>
</dbReference>
<dbReference type="Gene3D" id="3.40.970.10">
    <property type="entry name" value="Ribonuclease H1, N-terminal domain"/>
    <property type="match status" value="1"/>
</dbReference>
<protein>
    <submittedName>
        <fullName evidence="13">Uncharacterized protein</fullName>
    </submittedName>
</protein>
<dbReference type="AlphaFoldDB" id="A0ABD1QLY5"/>
<evidence type="ECO:0000313" key="14">
    <source>
        <dbReference type="Proteomes" id="UP001604336"/>
    </source>
</evidence>
<keyword evidence="3" id="KW-0548">Nucleotidyltransferase</keyword>
<evidence type="ECO:0000256" key="2">
    <source>
        <dbReference type="ARBA" id="ARBA00022679"/>
    </source>
</evidence>
<keyword evidence="4" id="KW-0540">Nuclease</keyword>
<name>A0ABD1QLY5_9LAMI</name>
<keyword evidence="5" id="KW-0064">Aspartyl protease</keyword>
<evidence type="ECO:0000256" key="3">
    <source>
        <dbReference type="ARBA" id="ARBA00022695"/>
    </source>
</evidence>
<dbReference type="Proteomes" id="UP001604336">
    <property type="component" value="Unassembled WGS sequence"/>
</dbReference>
<feature type="coiled-coil region" evidence="9">
    <location>
        <begin position="88"/>
        <end position="122"/>
    </location>
</feature>
<feature type="region of interest" description="Disordered" evidence="10">
    <location>
        <begin position="512"/>
        <end position="544"/>
    </location>
</feature>
<accession>A0ABD1QLY5</accession>
<evidence type="ECO:0000256" key="8">
    <source>
        <dbReference type="ARBA" id="ARBA00022918"/>
    </source>
</evidence>
<dbReference type="InterPro" id="IPR011320">
    <property type="entry name" value="RNase_H1_N"/>
</dbReference>
<keyword evidence="7" id="KW-0378">Hydrolase</keyword>
<feature type="domain" description="Reverse transcriptase RNase H-like" evidence="12">
    <location>
        <begin position="1"/>
        <end position="84"/>
    </location>
</feature>
<comment type="caution">
    <text evidence="13">The sequence shown here is derived from an EMBL/GenBank/DDBJ whole genome shotgun (WGS) entry which is preliminary data.</text>
</comment>
<dbReference type="InterPro" id="IPR043502">
    <property type="entry name" value="DNA/RNA_pol_sf"/>
</dbReference>
<reference evidence="14" key="1">
    <citation type="submission" date="2024-07" db="EMBL/GenBank/DDBJ databases">
        <title>Two chromosome-level genome assemblies of Korean endemic species Abeliophyllum distichum and Forsythia ovata (Oleaceae).</title>
        <authorList>
            <person name="Jang H."/>
        </authorList>
    </citation>
    <scope>NUCLEOTIDE SEQUENCE [LARGE SCALE GENOMIC DNA]</scope>
</reference>
<dbReference type="InterPro" id="IPR051320">
    <property type="entry name" value="Viral_Replic_Matur_Polypro"/>
</dbReference>
<dbReference type="EMBL" id="JBFOLK010000011">
    <property type="protein sequence ID" value="KAL2475959.1"/>
    <property type="molecule type" value="Genomic_DNA"/>
</dbReference>
<evidence type="ECO:0000259" key="11">
    <source>
        <dbReference type="Pfam" id="PF01693"/>
    </source>
</evidence>
<keyword evidence="9" id="KW-0175">Coiled coil</keyword>
<dbReference type="GO" id="GO:0004519">
    <property type="term" value="F:endonuclease activity"/>
    <property type="evidence" value="ECO:0007669"/>
    <property type="project" value="UniProtKB-KW"/>
</dbReference>
<dbReference type="GO" id="GO:0004190">
    <property type="term" value="F:aspartic-type endopeptidase activity"/>
    <property type="evidence" value="ECO:0007669"/>
    <property type="project" value="UniProtKB-KW"/>
</dbReference>
<dbReference type="PANTHER" id="PTHR33064">
    <property type="entry name" value="POL PROTEIN"/>
    <property type="match status" value="1"/>
</dbReference>
<keyword evidence="2" id="KW-0808">Transferase</keyword>
<evidence type="ECO:0000256" key="4">
    <source>
        <dbReference type="ARBA" id="ARBA00022722"/>
    </source>
</evidence>
<dbReference type="InterPro" id="IPR009027">
    <property type="entry name" value="Ribosomal_bL9/RNase_H1_N"/>
</dbReference>
<keyword evidence="6" id="KW-0255">Endonuclease</keyword>
<evidence type="ECO:0000256" key="5">
    <source>
        <dbReference type="ARBA" id="ARBA00022750"/>
    </source>
</evidence>
<evidence type="ECO:0000259" key="12">
    <source>
        <dbReference type="Pfam" id="PF17917"/>
    </source>
</evidence>
<evidence type="ECO:0000256" key="1">
    <source>
        <dbReference type="ARBA" id="ARBA00022670"/>
    </source>
</evidence>
<keyword evidence="1" id="KW-0645">Protease</keyword>
<gene>
    <name evidence="13" type="ORF">Adt_36695</name>
</gene>
<dbReference type="GO" id="GO:0006508">
    <property type="term" value="P:proteolysis"/>
    <property type="evidence" value="ECO:0007669"/>
    <property type="project" value="UniProtKB-KW"/>
</dbReference>
<keyword evidence="14" id="KW-1185">Reference proteome</keyword>